<dbReference type="Gene3D" id="3.30.559.10">
    <property type="entry name" value="Chloramphenicol acetyltransferase-like domain"/>
    <property type="match status" value="1"/>
</dbReference>
<accession>A0A1Y1ZND7</accession>
<evidence type="ECO:0000313" key="1">
    <source>
        <dbReference type="EMBL" id="ORY11714.1"/>
    </source>
</evidence>
<dbReference type="AlphaFoldDB" id="A0A1Y1ZND7"/>
<dbReference type="EMBL" id="MCFA01000058">
    <property type="protein sequence ID" value="ORY11714.1"/>
    <property type="molecule type" value="Genomic_DNA"/>
</dbReference>
<sequence>MPELSWKETRPGRWERPQSCLEKINLLNRNVDKALDRDNWAKTAVVKLEFDPALGDPEVALRTAWKQVRYNYPEIAAFPYNGIYMYRIGNPEQVSLWVSATFSVAPETTVDELLGQIPRNEQMMCYYLPNTSEVLIRSPHYRLDARGAILCLNYFVESLAYLNPVLAFGGCAKNLSPSIDAALAIPYEYTSAIERAALQRLDALHPHNPPLELTPTVTKQLPGRTLRRVIKLSQSETHAVISGCAKSSMDLTTALHAALVSAVVKTARPTEVQSFMASFHCDLRLLIKDPVSTKCAPTSCTSVITSEVQVSPTSTFKSYYAQLAPVYASGYAPYLASTACFHEKLAKELYSNGKGSGDADGQPAPRFGPLGVIDEQLRKESGCGYVRVKDFWLGGEMLTRRKMVHSWIYEGRIVFSCCYNESYWQDGFVEGFLEKIKETLMQEVALVGLMAGVTL</sequence>
<dbReference type="InterPro" id="IPR023213">
    <property type="entry name" value="CAT-like_dom_sf"/>
</dbReference>
<dbReference type="PANTHER" id="PTHR42034:SF1">
    <property type="entry name" value="CONDENSATION DOMAIN-CONTAINING PROTEIN"/>
    <property type="match status" value="1"/>
</dbReference>
<dbReference type="OrthoDB" id="2548233at2759"/>
<dbReference type="PANTHER" id="PTHR42034">
    <property type="entry name" value="CHROMOSOME 7, WHOLE GENOME SHOTGUN SEQUENCE-RELATED"/>
    <property type="match status" value="1"/>
</dbReference>
<name>A0A1Y1ZND7_9PLEO</name>
<organism evidence="1 2">
    <name type="scientific">Clohesyomyces aquaticus</name>
    <dbReference type="NCBI Taxonomy" id="1231657"/>
    <lineage>
        <taxon>Eukaryota</taxon>
        <taxon>Fungi</taxon>
        <taxon>Dikarya</taxon>
        <taxon>Ascomycota</taxon>
        <taxon>Pezizomycotina</taxon>
        <taxon>Dothideomycetes</taxon>
        <taxon>Pleosporomycetidae</taxon>
        <taxon>Pleosporales</taxon>
        <taxon>Lindgomycetaceae</taxon>
        <taxon>Clohesyomyces</taxon>
    </lineage>
</organism>
<gene>
    <name evidence="1" type="ORF">BCR34DRAFT_587717</name>
</gene>
<proteinExistence type="predicted"/>
<keyword evidence="2" id="KW-1185">Reference proteome</keyword>
<reference evidence="1 2" key="1">
    <citation type="submission" date="2016-07" db="EMBL/GenBank/DDBJ databases">
        <title>Pervasive Adenine N6-methylation of Active Genes in Fungi.</title>
        <authorList>
            <consortium name="DOE Joint Genome Institute"/>
            <person name="Mondo S.J."/>
            <person name="Dannebaum R.O."/>
            <person name="Kuo R.C."/>
            <person name="Labutti K."/>
            <person name="Haridas S."/>
            <person name="Kuo A."/>
            <person name="Salamov A."/>
            <person name="Ahrendt S.R."/>
            <person name="Lipzen A."/>
            <person name="Sullivan W."/>
            <person name="Andreopoulos W.B."/>
            <person name="Clum A."/>
            <person name="Lindquist E."/>
            <person name="Daum C."/>
            <person name="Ramamoorthy G.K."/>
            <person name="Gryganskyi A."/>
            <person name="Culley D."/>
            <person name="Magnuson J.K."/>
            <person name="James T.Y."/>
            <person name="O'Malley M.A."/>
            <person name="Stajich J.E."/>
            <person name="Spatafora J.W."/>
            <person name="Visel A."/>
            <person name="Grigoriev I.V."/>
        </authorList>
    </citation>
    <scope>NUCLEOTIDE SEQUENCE [LARGE SCALE GENOMIC DNA]</scope>
    <source>
        <strain evidence="1 2">CBS 115471</strain>
    </source>
</reference>
<dbReference type="Proteomes" id="UP000193144">
    <property type="component" value="Unassembled WGS sequence"/>
</dbReference>
<evidence type="ECO:0000313" key="2">
    <source>
        <dbReference type="Proteomes" id="UP000193144"/>
    </source>
</evidence>
<comment type="caution">
    <text evidence="1">The sequence shown here is derived from an EMBL/GenBank/DDBJ whole genome shotgun (WGS) entry which is preliminary data.</text>
</comment>
<dbReference type="STRING" id="1231657.A0A1Y1ZND7"/>
<dbReference type="Gene3D" id="3.30.559.30">
    <property type="entry name" value="Nonribosomal peptide synthetase, condensation domain"/>
    <property type="match status" value="1"/>
</dbReference>
<protein>
    <submittedName>
        <fullName evidence="1">Uncharacterized protein</fullName>
    </submittedName>
</protein>